<organism evidence="1">
    <name type="scientific">Medicago truncatula</name>
    <name type="common">Barrel medic</name>
    <name type="synonym">Medicago tribuloides</name>
    <dbReference type="NCBI Taxonomy" id="3880"/>
    <lineage>
        <taxon>Eukaryota</taxon>
        <taxon>Viridiplantae</taxon>
        <taxon>Streptophyta</taxon>
        <taxon>Embryophyta</taxon>
        <taxon>Tracheophyta</taxon>
        <taxon>Spermatophyta</taxon>
        <taxon>Magnoliopsida</taxon>
        <taxon>eudicotyledons</taxon>
        <taxon>Gunneridae</taxon>
        <taxon>Pentapetalae</taxon>
        <taxon>rosids</taxon>
        <taxon>fabids</taxon>
        <taxon>Fabales</taxon>
        <taxon>Fabaceae</taxon>
        <taxon>Papilionoideae</taxon>
        <taxon>50 kb inversion clade</taxon>
        <taxon>NPAAA clade</taxon>
        <taxon>Hologalegina</taxon>
        <taxon>IRL clade</taxon>
        <taxon>Trifolieae</taxon>
        <taxon>Medicago</taxon>
    </lineage>
</organism>
<sequence length="53" mass="6088">MNPNLFLSSNHLTVSINFDLLMILTQTLKCKATTNSLYLSSKAKFHDKIFVRE</sequence>
<evidence type="ECO:0000313" key="1">
    <source>
        <dbReference type="EMBL" id="AFK33506.1"/>
    </source>
</evidence>
<protein>
    <submittedName>
        <fullName evidence="1">Uncharacterized protein</fullName>
    </submittedName>
</protein>
<name>I3RZR4_MEDTR</name>
<reference evidence="1" key="1">
    <citation type="submission" date="2012-05" db="EMBL/GenBank/DDBJ databases">
        <authorList>
            <person name="Krishnakumar V."/>
            <person name="Cheung F."/>
            <person name="Xiao Y."/>
            <person name="Chan A."/>
            <person name="Moskal W.A."/>
            <person name="Town C.D."/>
        </authorList>
    </citation>
    <scope>NUCLEOTIDE SEQUENCE</scope>
</reference>
<accession>I3RZR4</accession>
<proteinExistence type="evidence at transcript level"/>
<dbReference type="EMBL" id="BT133711">
    <property type="protein sequence ID" value="AFK33506.1"/>
    <property type="molecule type" value="mRNA"/>
</dbReference>
<dbReference type="AlphaFoldDB" id="I3RZR4"/>